<reference evidence="2 3" key="1">
    <citation type="journal article" date="2019" name="Emerg. Microbes Infect.">
        <title>Comprehensive subspecies identification of 175 nontuberculous mycobacteria species based on 7547 genomic profiles.</title>
        <authorList>
            <person name="Matsumoto Y."/>
            <person name="Kinjo T."/>
            <person name="Motooka D."/>
            <person name="Nabeya D."/>
            <person name="Jung N."/>
            <person name="Uechi K."/>
            <person name="Horii T."/>
            <person name="Iida T."/>
            <person name="Fujita J."/>
            <person name="Nakamura S."/>
        </authorList>
    </citation>
    <scope>NUCLEOTIDE SEQUENCE [LARGE SCALE GENOMIC DNA]</scope>
    <source>
        <strain evidence="2 3">JCM 16367</strain>
    </source>
</reference>
<keyword evidence="1" id="KW-0732">Signal</keyword>
<dbReference type="KEGG" id="mnv:MNVI_07480"/>
<dbReference type="RefSeq" id="WP_083087237.1">
    <property type="nucleotide sequence ID" value="NZ_AP022583.1"/>
</dbReference>
<sequence length="117" mass="12026">MNDNNAITQAITAAMLTGLTATCLGLAAPASADEGFIVCPDGHSGVATTVTSCEFAHNVLRGYFNQGEPAIVVAYSPVTGEVYDMQCQPGFPALLTDGERVSAVRCVGGNDAVVVLF</sequence>
<dbReference type="OrthoDB" id="4713284at2"/>
<protein>
    <recommendedName>
        <fullName evidence="4">Secreted protein</fullName>
    </recommendedName>
</protein>
<dbReference type="Proteomes" id="UP000466894">
    <property type="component" value="Chromosome"/>
</dbReference>
<evidence type="ECO:0000313" key="2">
    <source>
        <dbReference type="EMBL" id="BBY05430.1"/>
    </source>
</evidence>
<feature type="chain" id="PRO_5029880758" description="Secreted protein" evidence="1">
    <location>
        <begin position="33"/>
        <end position="117"/>
    </location>
</feature>
<name>A0A7I7PA14_9MYCO</name>
<evidence type="ECO:0000256" key="1">
    <source>
        <dbReference type="SAM" id="SignalP"/>
    </source>
</evidence>
<dbReference type="EMBL" id="AP022583">
    <property type="protein sequence ID" value="BBY05430.1"/>
    <property type="molecule type" value="Genomic_DNA"/>
</dbReference>
<evidence type="ECO:0008006" key="4">
    <source>
        <dbReference type="Google" id="ProtNLM"/>
    </source>
</evidence>
<proteinExistence type="predicted"/>
<gene>
    <name evidence="2" type="ORF">MNVI_07480</name>
</gene>
<organism evidence="2 3">
    <name type="scientific">Mycobacterium noviomagense</name>
    <dbReference type="NCBI Taxonomy" id="459858"/>
    <lineage>
        <taxon>Bacteria</taxon>
        <taxon>Bacillati</taxon>
        <taxon>Actinomycetota</taxon>
        <taxon>Actinomycetes</taxon>
        <taxon>Mycobacteriales</taxon>
        <taxon>Mycobacteriaceae</taxon>
        <taxon>Mycobacterium</taxon>
    </lineage>
</organism>
<dbReference type="AlphaFoldDB" id="A0A7I7PA14"/>
<accession>A0A7I7PA14</accession>
<feature type="signal peptide" evidence="1">
    <location>
        <begin position="1"/>
        <end position="32"/>
    </location>
</feature>
<evidence type="ECO:0000313" key="3">
    <source>
        <dbReference type="Proteomes" id="UP000466894"/>
    </source>
</evidence>